<feature type="domain" description="Heterokaryon incompatibility" evidence="1">
    <location>
        <begin position="262"/>
        <end position="417"/>
    </location>
</feature>
<dbReference type="InterPro" id="IPR010730">
    <property type="entry name" value="HET"/>
</dbReference>
<dbReference type="PANTHER" id="PTHR33112">
    <property type="entry name" value="DOMAIN PROTEIN, PUTATIVE-RELATED"/>
    <property type="match status" value="1"/>
</dbReference>
<protein>
    <recommendedName>
        <fullName evidence="1">Heterokaryon incompatibility domain-containing protein</fullName>
    </recommendedName>
</protein>
<reference evidence="2 3" key="1">
    <citation type="journal article" date="2008" name="Genome Biol.">
        <title>The genome sequence of the model ascomycete fungus Podospora anserina.</title>
        <authorList>
            <person name="Espagne E."/>
            <person name="Lespinet O."/>
            <person name="Malagnac F."/>
            <person name="Da Silva C."/>
            <person name="Jaillon O."/>
            <person name="Porcel B.M."/>
            <person name="Couloux A."/>
            <person name="Aury J.-M."/>
            <person name="Segurens B."/>
            <person name="Poulain J."/>
            <person name="Anthouard V."/>
            <person name="Grossetete S."/>
            <person name="Khalili H."/>
            <person name="Coppin E."/>
            <person name="Dequard-Chablat M."/>
            <person name="Picard M."/>
            <person name="Contamine V."/>
            <person name="Arnaise S."/>
            <person name="Bourdais A."/>
            <person name="Berteaux-Lecellier V."/>
            <person name="Gautheret D."/>
            <person name="de Vries R.P."/>
            <person name="Battaglia E."/>
            <person name="Coutinho P.M."/>
            <person name="Danchin E.G.J."/>
            <person name="Henrissat B."/>
            <person name="El Khoury R."/>
            <person name="Sainsard-Chanet A."/>
            <person name="Boivin A."/>
            <person name="Pinan-Lucarre B."/>
            <person name="Sellem C.H."/>
            <person name="Debuchy R."/>
            <person name="Wincker P."/>
            <person name="Weissenbach J."/>
            <person name="Silar P."/>
        </authorList>
    </citation>
    <scope>NUCLEOTIDE SEQUENCE [LARGE SCALE GENOMIC DNA]</scope>
    <source>
        <strain evidence="3">S / ATCC MYA-4624 / DSM 980 / FGSC 10383</strain>
    </source>
</reference>
<keyword evidence="3" id="KW-1185">Reference proteome</keyword>
<dbReference type="PANTHER" id="PTHR33112:SF16">
    <property type="entry name" value="HETEROKARYON INCOMPATIBILITY DOMAIN-CONTAINING PROTEIN"/>
    <property type="match status" value="1"/>
</dbReference>
<dbReference type="InParanoid" id="A0A090CTN8"/>
<accession>A0A090CTN8</accession>
<dbReference type="STRING" id="515849.A0A090CTN8"/>
<dbReference type="AlphaFoldDB" id="A0A090CTN8"/>
<dbReference type="Pfam" id="PF06985">
    <property type="entry name" value="HET"/>
    <property type="match status" value="1"/>
</dbReference>
<name>A0A090CTN8_PODAN</name>
<dbReference type="Proteomes" id="UP000001197">
    <property type="component" value="Chromosome 5"/>
</dbReference>
<dbReference type="eggNOG" id="ENOG502RS94">
    <property type="taxonomic scope" value="Eukaryota"/>
</dbReference>
<evidence type="ECO:0000313" key="2">
    <source>
        <dbReference type="EMBL" id="CDP29682.1"/>
    </source>
</evidence>
<reference evidence="3" key="2">
    <citation type="journal article" date="2014" name="Genetics">
        <title>Maintaining two mating types: Structure of the mating type locus and its role in heterokaryosis in Podospora anserina.</title>
        <authorList>
            <person name="Grognet P."/>
            <person name="Bidard F."/>
            <person name="Kuchly C."/>
            <person name="Tong L.C.H."/>
            <person name="Coppin E."/>
            <person name="Benkhali J.A."/>
            <person name="Couloux A."/>
            <person name="Wincker P."/>
            <person name="Debuchy R."/>
            <person name="Silar P."/>
        </authorList>
    </citation>
    <scope>GENOME REANNOTATION</scope>
    <source>
        <strain evidence="3">S / ATCC MYA-4624 / DSM 980 / FGSC 10383</strain>
    </source>
</reference>
<evidence type="ECO:0000259" key="1">
    <source>
        <dbReference type="Pfam" id="PF06985"/>
    </source>
</evidence>
<dbReference type="EMBL" id="FO904940">
    <property type="protein sequence ID" value="CDP29682.1"/>
    <property type="molecule type" value="Genomic_DNA"/>
</dbReference>
<organism evidence="2 3">
    <name type="scientific">Podospora anserina (strain S / ATCC MYA-4624 / DSM 980 / FGSC 10383)</name>
    <name type="common">Pleurage anserina</name>
    <dbReference type="NCBI Taxonomy" id="515849"/>
    <lineage>
        <taxon>Eukaryota</taxon>
        <taxon>Fungi</taxon>
        <taxon>Dikarya</taxon>
        <taxon>Ascomycota</taxon>
        <taxon>Pezizomycotina</taxon>
        <taxon>Sordariomycetes</taxon>
        <taxon>Sordariomycetidae</taxon>
        <taxon>Sordariales</taxon>
        <taxon>Podosporaceae</taxon>
        <taxon>Podospora</taxon>
        <taxon>Podospora anserina</taxon>
    </lineage>
</organism>
<evidence type="ECO:0000313" key="3">
    <source>
        <dbReference type="Proteomes" id="UP000001197"/>
    </source>
</evidence>
<sequence length="753" mass="84478">MKVPVVSTFKNPHSCRHCSGIHLDLDVRRPKLPCFWCDFDGVPKETSHGKYICEQCTREFFIRDNTEHHFTLKLGYDVEGIRDAAEEGCELYSWVWRGISREDSLKKGKYRVELYGWKTRGGRDGLGLMVRVFDGVTGERVPVLVANGVGELDVYAFEGDAAGVYTSCRPYVRDVRSEESMGFARGCLRGCLEGHTWCRTDQIIEIDMARRPVGVLGGERVEYGDIPSRVLDLGRLDEPRLRLVETWEEGEELLGRISRGGFVALSYCWGGDQRAKLLSENLDAYKRSIDPLSLDQTLQDAIWVARQVGFQYLWIDALCIIQDNLDGFGTNPDKAFEITRMASYYGRATLTILAASASAAAEGFLAPRAFSPFRTGPVCVLLRNHDTKDIIGTVYLVEEHPSTPAEPITTRGWTLQESLLSRRILVFAQRQLYWSCVNSFAGAGGDVTVLTDRMIPGRRSLVEGVYPVGSLIDTSTTAQWGVIVEQYTRRFLGQEGDKLWAVGALAEQIVKVGRARGEKKRYVAGLLIDEEDKKSWLSALMWRPVDPGRKRPRRYRAPTWSWAGVNGEVRVGRLQNEEPAVVEDWGVEFAAKGAEYGALKPGAWLRLRGTVMTAEEVGRYGVVVWVKSDNSAMVLFQSFEPCDGPVDHSKWTGLSDRPLWELKMLEDSPEDKEAIMTTLANSDFQSMLLLIALDVWHTQGVAGILVERGAGDQIGLCQRRGSFFLEKTDYARGHPDVKSNFFELGHTETLKII</sequence>
<proteinExistence type="predicted"/>